<evidence type="ECO:0000313" key="4">
    <source>
        <dbReference type="Proteomes" id="UP000677804"/>
    </source>
</evidence>
<reference evidence="3 4" key="1">
    <citation type="submission" date="2021-05" db="EMBL/GenBank/DDBJ databases">
        <title>Novel species in genus Cellulomonas.</title>
        <authorList>
            <person name="Zhang G."/>
        </authorList>
    </citation>
    <scope>NUCLEOTIDE SEQUENCE [LARGE SCALE GENOMIC DNA]</scope>
    <source>
        <strain evidence="4">zg-ZUI222</strain>
    </source>
</reference>
<keyword evidence="2" id="KW-0812">Transmembrane</keyword>
<organism evidence="3 4">
    <name type="scientific">Cellulomonas wangleii</name>
    <dbReference type="NCBI Taxonomy" id="2816956"/>
    <lineage>
        <taxon>Bacteria</taxon>
        <taxon>Bacillati</taxon>
        <taxon>Actinomycetota</taxon>
        <taxon>Actinomycetes</taxon>
        <taxon>Micrococcales</taxon>
        <taxon>Cellulomonadaceae</taxon>
        <taxon>Cellulomonas</taxon>
    </lineage>
</organism>
<feature type="transmembrane region" description="Helical" evidence="2">
    <location>
        <begin position="231"/>
        <end position="254"/>
    </location>
</feature>
<keyword evidence="2" id="KW-0472">Membrane</keyword>
<feature type="transmembrane region" description="Helical" evidence="2">
    <location>
        <begin position="356"/>
        <end position="383"/>
    </location>
</feature>
<gene>
    <name evidence="3" type="ORF">KG103_11805</name>
</gene>
<evidence type="ECO:0000313" key="3">
    <source>
        <dbReference type="EMBL" id="QVI61184.1"/>
    </source>
</evidence>
<dbReference type="EMBL" id="CP074405">
    <property type="protein sequence ID" value="QVI61184.1"/>
    <property type="molecule type" value="Genomic_DNA"/>
</dbReference>
<feature type="transmembrane region" description="Helical" evidence="2">
    <location>
        <begin position="189"/>
        <end position="210"/>
    </location>
</feature>
<feature type="compositionally biased region" description="Pro residues" evidence="1">
    <location>
        <begin position="61"/>
        <end position="85"/>
    </location>
</feature>
<feature type="compositionally biased region" description="Low complexity" evidence="1">
    <location>
        <begin position="9"/>
        <end position="43"/>
    </location>
</feature>
<feature type="compositionally biased region" description="Pro residues" evidence="1">
    <location>
        <begin position="44"/>
        <end position="53"/>
    </location>
</feature>
<sequence>MTSPHDDGAPATPWASPAGTPAGASAGDATPAGTDHGSAAPPAWGQPPAPPAWDQPTAAGNPPPPPGWGQPTAPPGWGAPPPPGTGGPASWRVPALQPGIIPLRPLGLGEVLDGAVRAVRANPTVMFGLSAVVVTVAVALQTLLQLYVSSLLGAALGGMPLGDGSSAADSAAVSELLSASGGQVVTTPLLLPVTSILTGLLIVSVSRSVLGQRVAVREVWRTRRVWSLVGFALLQLLVSFLAVAALVGAVVGLVTAGADGAAVVVALVGGLALVVGGTWATTRTLLVPPALMLEGKRFWPTVVRAWRLTRGSFWRLLGIYLLANLLISVLMYLVLVPAGLFAGIVSMSSGSDDVSVLVSALGQVVGLTLSTMFMAAVVALLYVDVRIRREGLDLELARAAADGA</sequence>
<evidence type="ECO:0000256" key="1">
    <source>
        <dbReference type="SAM" id="MobiDB-lite"/>
    </source>
</evidence>
<dbReference type="Proteomes" id="UP000677804">
    <property type="component" value="Chromosome"/>
</dbReference>
<feature type="transmembrane region" description="Helical" evidence="2">
    <location>
        <begin position="260"/>
        <end position="282"/>
    </location>
</feature>
<evidence type="ECO:0000256" key="2">
    <source>
        <dbReference type="SAM" id="Phobius"/>
    </source>
</evidence>
<accession>A0ABX8D1H1</accession>
<keyword evidence="2" id="KW-1133">Transmembrane helix</keyword>
<name>A0ABX8D1H1_9CELL</name>
<evidence type="ECO:0008006" key="5">
    <source>
        <dbReference type="Google" id="ProtNLM"/>
    </source>
</evidence>
<keyword evidence="4" id="KW-1185">Reference proteome</keyword>
<feature type="region of interest" description="Disordered" evidence="1">
    <location>
        <begin position="1"/>
        <end position="93"/>
    </location>
</feature>
<protein>
    <recommendedName>
        <fullName evidence="5">Glycerophosphoryl diester phosphodiesterase membrane domain-containing protein</fullName>
    </recommendedName>
</protein>
<feature type="transmembrane region" description="Helical" evidence="2">
    <location>
        <begin position="125"/>
        <end position="148"/>
    </location>
</feature>
<proteinExistence type="predicted"/>
<feature type="transmembrane region" description="Helical" evidence="2">
    <location>
        <begin position="317"/>
        <end position="344"/>
    </location>
</feature>